<proteinExistence type="predicted"/>
<protein>
    <recommendedName>
        <fullName evidence="3">Transposase</fullName>
    </recommendedName>
</protein>
<dbReference type="AlphaFoldDB" id="A0AAV2YLQ2"/>
<organism evidence="1 2">
    <name type="scientific">Lagenidium giganteum</name>
    <dbReference type="NCBI Taxonomy" id="4803"/>
    <lineage>
        <taxon>Eukaryota</taxon>
        <taxon>Sar</taxon>
        <taxon>Stramenopiles</taxon>
        <taxon>Oomycota</taxon>
        <taxon>Peronosporomycetes</taxon>
        <taxon>Pythiales</taxon>
        <taxon>Pythiaceae</taxon>
    </lineage>
</organism>
<accession>A0AAV2YLQ2</accession>
<evidence type="ECO:0000313" key="2">
    <source>
        <dbReference type="Proteomes" id="UP001146120"/>
    </source>
</evidence>
<comment type="caution">
    <text evidence="1">The sequence shown here is derived from an EMBL/GenBank/DDBJ whole genome shotgun (WGS) entry which is preliminary data.</text>
</comment>
<keyword evidence="2" id="KW-1185">Reference proteome</keyword>
<reference evidence="1" key="2">
    <citation type="journal article" date="2023" name="Microbiol Resour">
        <title>Decontamination and Annotation of the Draft Genome Sequence of the Oomycete Lagenidium giganteum ARSEF 373.</title>
        <authorList>
            <person name="Morgan W.R."/>
            <person name="Tartar A."/>
        </authorList>
    </citation>
    <scope>NUCLEOTIDE SEQUENCE</scope>
    <source>
        <strain evidence="1">ARSEF 373</strain>
    </source>
</reference>
<dbReference type="Proteomes" id="UP001146120">
    <property type="component" value="Unassembled WGS sequence"/>
</dbReference>
<name>A0AAV2YLQ2_9STRA</name>
<sequence length="166" mass="19630">MKYGIYYVICIHKSCRLRKRQESYRNARRYRDAAVIWNFVESDGIKHTRKFVPFSYAFVKSESAQAYFQLFTATKNCTREFCDMDLEISFASLDHLFSFADAFRARWPQVKLLTCGAHAARKIKEKARKSCIENVRSQIVMPHLRLLYKARTREQLEALAILVLFR</sequence>
<evidence type="ECO:0000313" key="1">
    <source>
        <dbReference type="EMBL" id="DAZ94024.1"/>
    </source>
</evidence>
<gene>
    <name evidence="1" type="ORF">N0F65_001635</name>
</gene>
<evidence type="ECO:0008006" key="3">
    <source>
        <dbReference type="Google" id="ProtNLM"/>
    </source>
</evidence>
<dbReference type="EMBL" id="DAKRPA010000275">
    <property type="protein sequence ID" value="DAZ94024.1"/>
    <property type="molecule type" value="Genomic_DNA"/>
</dbReference>
<reference evidence="1" key="1">
    <citation type="submission" date="2022-11" db="EMBL/GenBank/DDBJ databases">
        <authorList>
            <person name="Morgan W.R."/>
            <person name="Tartar A."/>
        </authorList>
    </citation>
    <scope>NUCLEOTIDE SEQUENCE</scope>
    <source>
        <strain evidence="1">ARSEF 373</strain>
    </source>
</reference>